<evidence type="ECO:0000313" key="1">
    <source>
        <dbReference type="EMBL" id="MBF4765728.1"/>
    </source>
</evidence>
<keyword evidence="2" id="KW-1185">Reference proteome</keyword>
<name>A0A930VJ01_9ACTN</name>
<dbReference type="EMBL" id="JADKPN010000018">
    <property type="protein sequence ID" value="MBF4765728.1"/>
    <property type="molecule type" value="Genomic_DNA"/>
</dbReference>
<dbReference type="Proteomes" id="UP000640489">
    <property type="component" value="Unassembled WGS sequence"/>
</dbReference>
<reference evidence="1" key="1">
    <citation type="submission" date="2020-11" db="EMBL/GenBank/DDBJ databases">
        <title>Nocardioides sp. nov., isolated from Soil of Cynanchum wilfordii Hemsley rhizosphere.</title>
        <authorList>
            <person name="Lee J.-S."/>
            <person name="Suh M.K."/>
            <person name="Kim J.-S."/>
        </authorList>
    </citation>
    <scope>NUCLEOTIDE SEQUENCE</scope>
    <source>
        <strain evidence="1">KCTC 19275</strain>
    </source>
</reference>
<evidence type="ECO:0000313" key="2">
    <source>
        <dbReference type="Proteomes" id="UP000640489"/>
    </source>
</evidence>
<proteinExistence type="predicted"/>
<protein>
    <submittedName>
        <fullName evidence="1">Uncharacterized protein</fullName>
    </submittedName>
</protein>
<gene>
    <name evidence="1" type="ORF">ISU07_21565</name>
</gene>
<sequence length="98" mass="10859">MTRSGPISPRDLSCRLGLPDRLAAVVTAREDEQDVRVRAGVSSLELTYRRGLTLGALEAYAEDLESLGWPIPREILQDIRLRRALLAAPMAYAPDKRA</sequence>
<organism evidence="1 2">
    <name type="scientific">Nocardioides islandensis</name>
    <dbReference type="NCBI Taxonomy" id="433663"/>
    <lineage>
        <taxon>Bacteria</taxon>
        <taxon>Bacillati</taxon>
        <taxon>Actinomycetota</taxon>
        <taxon>Actinomycetes</taxon>
        <taxon>Propionibacteriales</taxon>
        <taxon>Nocardioidaceae</taxon>
        <taxon>Nocardioides</taxon>
    </lineage>
</organism>
<accession>A0A930VJ01</accession>
<dbReference type="AlphaFoldDB" id="A0A930VJ01"/>
<comment type="caution">
    <text evidence="1">The sequence shown here is derived from an EMBL/GenBank/DDBJ whole genome shotgun (WGS) entry which is preliminary data.</text>
</comment>
<dbReference type="RefSeq" id="WP_194708911.1">
    <property type="nucleotide sequence ID" value="NZ_JADKPN010000018.1"/>
</dbReference>